<dbReference type="Gene3D" id="1.10.1660.10">
    <property type="match status" value="1"/>
</dbReference>
<dbReference type="SUPFAM" id="SSF46955">
    <property type="entry name" value="Putative DNA-binding domain"/>
    <property type="match status" value="1"/>
</dbReference>
<evidence type="ECO:0000313" key="2">
    <source>
        <dbReference type="EMBL" id="MBW6395118.1"/>
    </source>
</evidence>
<dbReference type="InterPro" id="IPR009061">
    <property type="entry name" value="DNA-bd_dom_put_sf"/>
</dbReference>
<evidence type="ECO:0000313" key="3">
    <source>
        <dbReference type="Proteomes" id="UP000724268"/>
    </source>
</evidence>
<sequence length="205" mass="23512">MQNLEELLRQGVEWDLEGLVREANARLSRYLPEMGSRRVRNALTPRLVRHYAGLGMLDEPIRKGRRALYTPRHLLQLLVLRRLMAEGHAASALGDLVRQKNDQELLALLEGGATLAPNPALGYLSELRERYSYSYMVPPTESSPSPPEREEIWHRLAIAPGLEVHVREDFRPPRTQSEMEAVLEEVRRRLKGLAPHRSSSRTSRR</sequence>
<keyword evidence="3" id="KW-1185">Reference proteome</keyword>
<name>A0ABS6ZYK7_9DEIN</name>
<dbReference type="EMBL" id="JAHXRS010000014">
    <property type="protein sequence ID" value="MBW6395118.1"/>
    <property type="molecule type" value="Genomic_DNA"/>
</dbReference>
<organism evidence="2 3">
    <name type="scientific">Thermus brevis</name>
    <dbReference type="NCBI Taxonomy" id="2862456"/>
    <lineage>
        <taxon>Bacteria</taxon>
        <taxon>Thermotogati</taxon>
        <taxon>Deinococcota</taxon>
        <taxon>Deinococci</taxon>
        <taxon>Thermales</taxon>
        <taxon>Thermaceae</taxon>
        <taxon>Thermus</taxon>
    </lineage>
</organism>
<dbReference type="InterPro" id="IPR000551">
    <property type="entry name" value="MerR-type_HTH_dom"/>
</dbReference>
<gene>
    <name evidence="2" type="ORF">KZX47_08160</name>
</gene>
<comment type="caution">
    <text evidence="2">The sequence shown here is derived from an EMBL/GenBank/DDBJ whole genome shotgun (WGS) entry which is preliminary data.</text>
</comment>
<dbReference type="Pfam" id="PF13411">
    <property type="entry name" value="MerR_1"/>
    <property type="match status" value="1"/>
</dbReference>
<accession>A0ABS6ZYK7</accession>
<dbReference type="Proteomes" id="UP000724268">
    <property type="component" value="Unassembled WGS sequence"/>
</dbReference>
<feature type="domain" description="HTH merR-type" evidence="1">
    <location>
        <begin position="43"/>
        <end position="97"/>
    </location>
</feature>
<protein>
    <submittedName>
        <fullName evidence="2">MerR family transcriptional regulator</fullName>
    </submittedName>
</protein>
<proteinExistence type="predicted"/>
<reference evidence="2 3" key="1">
    <citation type="submission" date="2021-07" db="EMBL/GenBank/DDBJ databases">
        <title>Thermus aquaticus gen. n. and sp. n., a nonsporulating extreme thermophile.</title>
        <authorList>
            <person name="Hu C.-J."/>
            <person name="Li W.-J."/>
            <person name="Xian W.-D."/>
        </authorList>
    </citation>
    <scope>NUCLEOTIDE SEQUENCE [LARGE SCALE GENOMIC DNA]</scope>
    <source>
        <strain evidence="2 3">SYSU G05001</strain>
    </source>
</reference>
<evidence type="ECO:0000259" key="1">
    <source>
        <dbReference type="Pfam" id="PF13411"/>
    </source>
</evidence>
<dbReference type="RefSeq" id="WP_135255872.1">
    <property type="nucleotide sequence ID" value="NZ_JAHXRS010000014.1"/>
</dbReference>